<reference evidence="1 2" key="1">
    <citation type="submission" date="2019-07" db="EMBL/GenBank/DDBJ databases">
        <title>Whole genome shotgun sequence of Marinococcus halophilus NBRC 102359.</title>
        <authorList>
            <person name="Hosoyama A."/>
            <person name="Uohara A."/>
            <person name="Ohji S."/>
            <person name="Ichikawa N."/>
        </authorList>
    </citation>
    <scope>NUCLEOTIDE SEQUENCE [LARGE SCALE GENOMIC DNA]</scope>
    <source>
        <strain evidence="1 2">NBRC 102359</strain>
    </source>
</reference>
<evidence type="ECO:0000313" key="2">
    <source>
        <dbReference type="Proteomes" id="UP000321051"/>
    </source>
</evidence>
<dbReference type="InterPro" id="IPR041073">
    <property type="entry name" value="MobL"/>
</dbReference>
<dbReference type="RefSeq" id="WP_094908700.1">
    <property type="nucleotide sequence ID" value="NZ_BJUN01000014.1"/>
</dbReference>
<dbReference type="InterPro" id="IPR048101">
    <property type="entry name" value="MobP2"/>
</dbReference>
<dbReference type="NCBIfam" id="NF041498">
    <property type="entry name" value="MobP2"/>
    <property type="match status" value="1"/>
</dbReference>
<dbReference type="Pfam" id="PF18555">
    <property type="entry name" value="MobL"/>
    <property type="match status" value="1"/>
</dbReference>
<dbReference type="STRING" id="1371.GCA_900166605_01022"/>
<gene>
    <name evidence="1" type="ORF">MHA01_23280</name>
</gene>
<evidence type="ECO:0000313" key="1">
    <source>
        <dbReference type="EMBL" id="GEK59423.1"/>
    </source>
</evidence>
<dbReference type="AlphaFoldDB" id="A0A510Y8D1"/>
<dbReference type="EMBL" id="BJUN01000014">
    <property type="protein sequence ID" value="GEK59423.1"/>
    <property type="molecule type" value="Genomic_DNA"/>
</dbReference>
<name>A0A510Y8D1_MARHA</name>
<protein>
    <submittedName>
        <fullName evidence="1">Uncharacterized protein</fullName>
    </submittedName>
</protein>
<accession>A0A510Y8D1</accession>
<sequence>MEVGSKTAVVVKSEFTMGKSKANNRRYSTYLDYMDRDEAKSEQDFASYNHYMDNDQKASSLFNAYHDDLTDERKEQVMDDFKQAQNKGSILYKDVISFDNEWLQENGIYDPTTKQVDEKKLKEVTRAAVSDMHEKNNFKDTMTWTGAVHHNTENIHIHLASVDTEPGDDQRGRRKLKSLEGMRSAFVNKIQDRSFEHKEINDLMRNKIVNKKKEQPDMKGMDRGMKKDFLAIKKQLPENKRYWQYGYQNINHVKPDLDKLTEKYLNKNFPKEMKQLDQKLNKEEKMLKKVYGEGNESRYKDYKRNKKDDLYKRMGNTFLQEMKSYDYKEKNIEQKQRSSGTNQKRVNFQKNRALNQIQYGLNRVVHAELNSYQNQNAYEQMQRNIQNNQRGQSL</sequence>
<dbReference type="Proteomes" id="UP000321051">
    <property type="component" value="Unassembled WGS sequence"/>
</dbReference>
<keyword evidence="2" id="KW-1185">Reference proteome</keyword>
<proteinExistence type="predicted"/>
<dbReference type="OrthoDB" id="3889159at2"/>
<organism evidence="1 2">
    <name type="scientific">Marinococcus halophilus</name>
    <dbReference type="NCBI Taxonomy" id="1371"/>
    <lineage>
        <taxon>Bacteria</taxon>
        <taxon>Bacillati</taxon>
        <taxon>Bacillota</taxon>
        <taxon>Bacilli</taxon>
        <taxon>Bacillales</taxon>
        <taxon>Bacillaceae</taxon>
        <taxon>Marinococcus</taxon>
    </lineage>
</organism>
<comment type="caution">
    <text evidence="1">The sequence shown here is derived from an EMBL/GenBank/DDBJ whole genome shotgun (WGS) entry which is preliminary data.</text>
</comment>